<comment type="pathway">
    <text evidence="2">Carbohydrate biosynthesis; dTDP-L-rhamnose biosynthesis.</text>
</comment>
<dbReference type="Gene3D" id="3.40.50.720">
    <property type="entry name" value="NAD(P)-binding Rossmann-like Domain"/>
    <property type="match status" value="1"/>
</dbReference>
<dbReference type="RefSeq" id="WP_212958903.1">
    <property type="nucleotide sequence ID" value="NZ_BORQ01000018.1"/>
</dbReference>
<evidence type="ECO:0000256" key="1">
    <source>
        <dbReference type="ARBA" id="ARBA00010944"/>
    </source>
</evidence>
<dbReference type="CDD" id="cd05254">
    <property type="entry name" value="dTDP_HR_like_SDR_e"/>
    <property type="match status" value="1"/>
</dbReference>
<comment type="function">
    <text evidence="2">Catalyzes the reduction of dTDP-6-deoxy-L-lyxo-4-hexulose to yield dTDP-L-rhamnose.</text>
</comment>
<keyword evidence="2" id="KW-0521">NADP</keyword>
<dbReference type="EMBL" id="BORQ01000018">
    <property type="protein sequence ID" value="GIO35106.1"/>
    <property type="molecule type" value="Genomic_DNA"/>
</dbReference>
<dbReference type="InterPro" id="IPR036291">
    <property type="entry name" value="NAD(P)-bd_dom_sf"/>
</dbReference>
<dbReference type="SUPFAM" id="SSF51735">
    <property type="entry name" value="NAD(P)-binding Rossmann-fold domains"/>
    <property type="match status" value="1"/>
</dbReference>
<sequence>MRVVVTGANGQLGHDVVQSLKNRGGNDWCIHVVDFDLTDMSHTKEYLYKFLPDVVIHCAAFTDVDAAEHEQKKCWTINVDVTANIASACNSINAKLVYISTDYVFSGEEEGLYEVYSKPDPISVYGETKLAGEKKVAQLIDSYFIVRTSWAYGVNGDNFVQAMLRIGEKEDSVNVVADQFGSPTFTEDLANFIIDLIKSDKYGIYHATNEGFCSWAQFAVEIFNQVGYPTKVNFIKSEDYFTFAKRPKNSRLSKKSLDDGGFSRLPEWREALRRYLTKRGF</sequence>
<dbReference type="Proteomes" id="UP000679779">
    <property type="component" value="Unassembled WGS sequence"/>
</dbReference>
<accession>A0A919XLC3</accession>
<dbReference type="GO" id="GO:0005829">
    <property type="term" value="C:cytosol"/>
    <property type="evidence" value="ECO:0007669"/>
    <property type="project" value="TreeGrafter"/>
</dbReference>
<dbReference type="GO" id="GO:0019305">
    <property type="term" value="P:dTDP-rhamnose biosynthetic process"/>
    <property type="evidence" value="ECO:0007669"/>
    <property type="project" value="TreeGrafter"/>
</dbReference>
<comment type="caution">
    <text evidence="4">The sequence shown here is derived from an EMBL/GenBank/DDBJ whole genome shotgun (WGS) entry which is preliminary data.</text>
</comment>
<dbReference type="InterPro" id="IPR029903">
    <property type="entry name" value="RmlD-like-bd"/>
</dbReference>
<dbReference type="Pfam" id="PF04321">
    <property type="entry name" value="RmlD_sub_bind"/>
    <property type="match status" value="1"/>
</dbReference>
<feature type="domain" description="RmlD-like substrate binding" evidence="3">
    <location>
        <begin position="1"/>
        <end position="278"/>
    </location>
</feature>
<evidence type="ECO:0000259" key="3">
    <source>
        <dbReference type="Pfam" id="PF04321"/>
    </source>
</evidence>
<gene>
    <name evidence="4" type="ORF">J2TS6_62470</name>
</gene>
<organism evidence="4 5">
    <name type="scientific">Paenibacillus albilobatus</name>
    <dbReference type="NCBI Taxonomy" id="2716884"/>
    <lineage>
        <taxon>Bacteria</taxon>
        <taxon>Bacillati</taxon>
        <taxon>Bacillota</taxon>
        <taxon>Bacilli</taxon>
        <taxon>Bacillales</taxon>
        <taxon>Paenibacillaceae</taxon>
        <taxon>Paenibacillus</taxon>
    </lineage>
</organism>
<protein>
    <recommendedName>
        <fullName evidence="2">dTDP-4-dehydrorhamnose reductase</fullName>
        <ecNumber evidence="2">1.1.1.133</ecNumber>
    </recommendedName>
</protein>
<keyword evidence="2" id="KW-0560">Oxidoreductase</keyword>
<dbReference type="NCBIfam" id="TIGR01214">
    <property type="entry name" value="rmlD"/>
    <property type="match status" value="1"/>
</dbReference>
<name>A0A919XLC3_9BACL</name>
<proteinExistence type="inferred from homology"/>
<keyword evidence="5" id="KW-1185">Reference proteome</keyword>
<comment type="similarity">
    <text evidence="1 2">Belongs to the dTDP-4-dehydrorhamnose reductase family.</text>
</comment>
<evidence type="ECO:0000313" key="5">
    <source>
        <dbReference type="Proteomes" id="UP000679779"/>
    </source>
</evidence>
<dbReference type="InterPro" id="IPR005913">
    <property type="entry name" value="dTDP_dehydrorham_reduct"/>
</dbReference>
<dbReference type="Gene3D" id="3.90.25.10">
    <property type="entry name" value="UDP-galactose 4-epimerase, domain 1"/>
    <property type="match status" value="1"/>
</dbReference>
<reference evidence="4" key="1">
    <citation type="submission" date="2021-03" db="EMBL/GenBank/DDBJ databases">
        <title>Antimicrobial resistance genes in bacteria isolated from Japanese honey, and their potential for conferring macrolide and lincosamide resistance in the American foulbrood pathogen Paenibacillus larvae.</title>
        <authorList>
            <person name="Okamoto M."/>
            <person name="Kumagai M."/>
            <person name="Kanamori H."/>
            <person name="Takamatsu D."/>
        </authorList>
    </citation>
    <scope>NUCLEOTIDE SEQUENCE</scope>
    <source>
        <strain evidence="4">J2TS6</strain>
    </source>
</reference>
<dbReference type="PANTHER" id="PTHR10491">
    <property type="entry name" value="DTDP-4-DEHYDRORHAMNOSE REDUCTASE"/>
    <property type="match status" value="1"/>
</dbReference>
<dbReference type="AlphaFoldDB" id="A0A919XLC3"/>
<evidence type="ECO:0000313" key="4">
    <source>
        <dbReference type="EMBL" id="GIO35106.1"/>
    </source>
</evidence>
<dbReference type="PANTHER" id="PTHR10491:SF4">
    <property type="entry name" value="METHIONINE ADENOSYLTRANSFERASE 2 SUBUNIT BETA"/>
    <property type="match status" value="1"/>
</dbReference>
<evidence type="ECO:0000256" key="2">
    <source>
        <dbReference type="RuleBase" id="RU364082"/>
    </source>
</evidence>
<dbReference type="EC" id="1.1.1.133" evidence="2"/>
<dbReference type="GO" id="GO:0008831">
    <property type="term" value="F:dTDP-4-dehydrorhamnose reductase activity"/>
    <property type="evidence" value="ECO:0007669"/>
    <property type="project" value="UniProtKB-EC"/>
</dbReference>